<keyword evidence="12 15" id="KW-0460">Magnesium</keyword>
<dbReference type="PANTHER" id="PTHR43340">
    <property type="entry name" value="HYPOXANTHINE-GUANINE PHOSPHORIBOSYLTRANSFERASE"/>
    <property type="match status" value="1"/>
</dbReference>
<evidence type="ECO:0000313" key="17">
    <source>
        <dbReference type="EMBL" id="MBA0086545.1"/>
    </source>
</evidence>
<organism evidence="17 18">
    <name type="scientific">Candidatus Acidiferrum panamense</name>
    <dbReference type="NCBI Taxonomy" id="2741543"/>
    <lineage>
        <taxon>Bacteria</taxon>
        <taxon>Pseudomonadati</taxon>
        <taxon>Acidobacteriota</taxon>
        <taxon>Terriglobia</taxon>
        <taxon>Candidatus Acidiferrales</taxon>
        <taxon>Candidatus Acidiferrum</taxon>
    </lineage>
</organism>
<evidence type="ECO:0000256" key="1">
    <source>
        <dbReference type="ARBA" id="ARBA00001946"/>
    </source>
</evidence>
<keyword evidence="8 15" id="KW-0808">Transferase</keyword>
<evidence type="ECO:0000256" key="8">
    <source>
        <dbReference type="ARBA" id="ARBA00022679"/>
    </source>
</evidence>
<dbReference type="NCBIfam" id="TIGR01203">
    <property type="entry name" value="HGPRTase"/>
    <property type="match status" value="1"/>
</dbReference>
<evidence type="ECO:0000256" key="11">
    <source>
        <dbReference type="ARBA" id="ARBA00022741"/>
    </source>
</evidence>
<comment type="caution">
    <text evidence="17">The sequence shown here is derived from an EMBL/GenBank/DDBJ whole genome shotgun (WGS) entry which is preliminary data.</text>
</comment>
<dbReference type="GO" id="GO:0046100">
    <property type="term" value="P:hypoxanthine metabolic process"/>
    <property type="evidence" value="ECO:0007669"/>
    <property type="project" value="TreeGrafter"/>
</dbReference>
<keyword evidence="7 15" id="KW-0328">Glycosyltransferase</keyword>
<protein>
    <recommendedName>
        <fullName evidence="5 15">Hypoxanthine phosphoribosyltransferase</fullName>
        <ecNumber evidence="5 15">2.4.2.8</ecNumber>
    </recommendedName>
</protein>
<dbReference type="EMBL" id="JACDQQ010001565">
    <property type="protein sequence ID" value="MBA0086545.1"/>
    <property type="molecule type" value="Genomic_DNA"/>
</dbReference>
<evidence type="ECO:0000256" key="15">
    <source>
        <dbReference type="RuleBase" id="RU364099"/>
    </source>
</evidence>
<comment type="pathway">
    <text evidence="3 15">Purine metabolism; IMP biosynthesis via salvage pathway; IMP from hypoxanthine: step 1/1.</text>
</comment>
<sequence length="195" mass="22006">MAEARVAKGKIRHGQRESIRALIPAARIEKRIRAMAKEIRRDFPEERLHLVSVLKGGVFFLTDLARSIPGEVSFDFIAVASYGQNTHSSGQVRLTRDLDSSIEGQTVIVVEDILDTGMTLQYLLRLFQQRKPKHLRVAVLLDKPERRIAAVRADYVGFTIPNEFVVGYGLDYSERYRNLPYVGILKLGSGAKPQK</sequence>
<dbReference type="InterPro" id="IPR005904">
    <property type="entry name" value="Hxn_phspho_trans"/>
</dbReference>
<comment type="subcellular location">
    <subcellularLocation>
        <location evidence="2 15">Cytoplasm</location>
    </subcellularLocation>
</comment>
<dbReference type="UniPathway" id="UPA00591">
    <property type="reaction ID" value="UER00648"/>
</dbReference>
<gene>
    <name evidence="17" type="primary">hpt</name>
    <name evidence="17" type="ORF">HRJ53_16315</name>
</gene>
<reference evidence="17" key="1">
    <citation type="submission" date="2020-06" db="EMBL/GenBank/DDBJ databases">
        <title>Legume-microbial interactions unlock mineral nutrients during tropical forest succession.</title>
        <authorList>
            <person name="Epihov D.Z."/>
        </authorList>
    </citation>
    <scope>NUCLEOTIDE SEQUENCE [LARGE SCALE GENOMIC DNA]</scope>
    <source>
        <strain evidence="17">Pan2503</strain>
    </source>
</reference>
<evidence type="ECO:0000256" key="7">
    <source>
        <dbReference type="ARBA" id="ARBA00022676"/>
    </source>
</evidence>
<dbReference type="FunFam" id="3.40.50.2020:FF:000006">
    <property type="entry name" value="Hypoxanthine phosphoribosyltransferase"/>
    <property type="match status" value="1"/>
</dbReference>
<name>A0A7V8NSR0_9BACT</name>
<dbReference type="AlphaFoldDB" id="A0A7V8NSR0"/>
<dbReference type="SUPFAM" id="SSF53271">
    <property type="entry name" value="PRTase-like"/>
    <property type="match status" value="1"/>
</dbReference>
<evidence type="ECO:0000259" key="16">
    <source>
        <dbReference type="Pfam" id="PF00156"/>
    </source>
</evidence>
<keyword evidence="6 15" id="KW-0963">Cytoplasm</keyword>
<dbReference type="GO" id="GO:0005829">
    <property type="term" value="C:cytosol"/>
    <property type="evidence" value="ECO:0007669"/>
    <property type="project" value="TreeGrafter"/>
</dbReference>
<dbReference type="Proteomes" id="UP000567293">
    <property type="component" value="Unassembled WGS sequence"/>
</dbReference>
<comment type="similarity">
    <text evidence="4 15">Belongs to the purine/pyrimidine phosphoribosyltransferase family.</text>
</comment>
<comment type="cofactor">
    <cofactor evidence="1 15">
        <name>Mg(2+)</name>
        <dbReference type="ChEBI" id="CHEBI:18420"/>
    </cofactor>
</comment>
<proteinExistence type="inferred from homology"/>
<keyword evidence="9 15" id="KW-0479">Metal-binding</keyword>
<evidence type="ECO:0000256" key="12">
    <source>
        <dbReference type="ARBA" id="ARBA00022842"/>
    </source>
</evidence>
<dbReference type="GO" id="GO:0052657">
    <property type="term" value="F:guanine phosphoribosyltransferase activity"/>
    <property type="evidence" value="ECO:0007669"/>
    <property type="project" value="UniProtKB-ARBA"/>
</dbReference>
<evidence type="ECO:0000256" key="5">
    <source>
        <dbReference type="ARBA" id="ARBA00011895"/>
    </source>
</evidence>
<evidence type="ECO:0000256" key="14">
    <source>
        <dbReference type="ARBA" id="ARBA00049402"/>
    </source>
</evidence>
<evidence type="ECO:0000313" key="18">
    <source>
        <dbReference type="Proteomes" id="UP000567293"/>
    </source>
</evidence>
<keyword evidence="18" id="KW-1185">Reference proteome</keyword>
<dbReference type="PANTHER" id="PTHR43340:SF1">
    <property type="entry name" value="HYPOXANTHINE PHOSPHORIBOSYLTRANSFERASE"/>
    <property type="match status" value="1"/>
</dbReference>
<evidence type="ECO:0000256" key="3">
    <source>
        <dbReference type="ARBA" id="ARBA00004669"/>
    </source>
</evidence>
<dbReference type="InterPro" id="IPR050408">
    <property type="entry name" value="HGPRT"/>
</dbReference>
<evidence type="ECO:0000256" key="13">
    <source>
        <dbReference type="ARBA" id="ARBA00048811"/>
    </source>
</evidence>
<dbReference type="GO" id="GO:0006166">
    <property type="term" value="P:purine ribonucleoside salvage"/>
    <property type="evidence" value="ECO:0007669"/>
    <property type="project" value="UniProtKB-KW"/>
</dbReference>
<comment type="catalytic activity">
    <reaction evidence="14">
        <text>IMP + diphosphate = hypoxanthine + 5-phospho-alpha-D-ribose 1-diphosphate</text>
        <dbReference type="Rhea" id="RHEA:17973"/>
        <dbReference type="ChEBI" id="CHEBI:17368"/>
        <dbReference type="ChEBI" id="CHEBI:33019"/>
        <dbReference type="ChEBI" id="CHEBI:58017"/>
        <dbReference type="ChEBI" id="CHEBI:58053"/>
        <dbReference type="EC" id="2.4.2.8"/>
    </reaction>
    <physiologicalReaction direction="right-to-left" evidence="14">
        <dbReference type="Rhea" id="RHEA:17975"/>
    </physiologicalReaction>
</comment>
<dbReference type="GO" id="GO:0032264">
    <property type="term" value="P:IMP salvage"/>
    <property type="evidence" value="ECO:0007669"/>
    <property type="project" value="UniProtKB-UniPathway"/>
</dbReference>
<dbReference type="InterPro" id="IPR000836">
    <property type="entry name" value="PRTase_dom"/>
</dbReference>
<keyword evidence="11 15" id="KW-0547">Nucleotide-binding</keyword>
<dbReference type="CDD" id="cd06223">
    <property type="entry name" value="PRTases_typeI"/>
    <property type="match status" value="1"/>
</dbReference>
<accession>A0A7V8NSR0</accession>
<dbReference type="GO" id="GO:0000287">
    <property type="term" value="F:magnesium ion binding"/>
    <property type="evidence" value="ECO:0007669"/>
    <property type="project" value="TreeGrafter"/>
</dbReference>
<evidence type="ECO:0000256" key="2">
    <source>
        <dbReference type="ARBA" id="ARBA00004496"/>
    </source>
</evidence>
<dbReference type="Pfam" id="PF00156">
    <property type="entry name" value="Pribosyltran"/>
    <property type="match status" value="1"/>
</dbReference>
<dbReference type="Gene3D" id="3.40.50.2020">
    <property type="match status" value="1"/>
</dbReference>
<dbReference type="InterPro" id="IPR029057">
    <property type="entry name" value="PRTase-like"/>
</dbReference>
<comment type="catalytic activity">
    <reaction evidence="13">
        <text>GMP + diphosphate = guanine + 5-phospho-alpha-D-ribose 1-diphosphate</text>
        <dbReference type="Rhea" id="RHEA:25424"/>
        <dbReference type="ChEBI" id="CHEBI:16235"/>
        <dbReference type="ChEBI" id="CHEBI:33019"/>
        <dbReference type="ChEBI" id="CHEBI:58017"/>
        <dbReference type="ChEBI" id="CHEBI:58115"/>
        <dbReference type="EC" id="2.4.2.8"/>
    </reaction>
    <physiologicalReaction direction="right-to-left" evidence="13">
        <dbReference type="Rhea" id="RHEA:25426"/>
    </physiologicalReaction>
</comment>
<dbReference type="GO" id="GO:0000166">
    <property type="term" value="F:nucleotide binding"/>
    <property type="evidence" value="ECO:0007669"/>
    <property type="project" value="UniProtKB-KW"/>
</dbReference>
<evidence type="ECO:0000256" key="9">
    <source>
        <dbReference type="ARBA" id="ARBA00022723"/>
    </source>
</evidence>
<evidence type="ECO:0000256" key="6">
    <source>
        <dbReference type="ARBA" id="ARBA00022490"/>
    </source>
</evidence>
<dbReference type="GO" id="GO:0032263">
    <property type="term" value="P:GMP salvage"/>
    <property type="evidence" value="ECO:0007669"/>
    <property type="project" value="TreeGrafter"/>
</dbReference>
<evidence type="ECO:0000256" key="4">
    <source>
        <dbReference type="ARBA" id="ARBA00008391"/>
    </source>
</evidence>
<dbReference type="GO" id="GO:0006178">
    <property type="term" value="P:guanine salvage"/>
    <property type="evidence" value="ECO:0007669"/>
    <property type="project" value="TreeGrafter"/>
</dbReference>
<feature type="domain" description="Phosphoribosyltransferase" evidence="16">
    <location>
        <begin position="27"/>
        <end position="172"/>
    </location>
</feature>
<evidence type="ECO:0000256" key="10">
    <source>
        <dbReference type="ARBA" id="ARBA00022726"/>
    </source>
</evidence>
<dbReference type="EC" id="2.4.2.8" evidence="5 15"/>
<dbReference type="GO" id="GO:0004422">
    <property type="term" value="F:hypoxanthine phosphoribosyltransferase activity"/>
    <property type="evidence" value="ECO:0007669"/>
    <property type="project" value="InterPro"/>
</dbReference>
<keyword evidence="10 15" id="KW-0660">Purine salvage</keyword>